<evidence type="ECO:0000256" key="3">
    <source>
        <dbReference type="PROSITE-ProRule" id="PRU00169"/>
    </source>
</evidence>
<dbReference type="Gene3D" id="1.10.510.10">
    <property type="entry name" value="Transferase(Phosphotransferase) domain 1"/>
    <property type="match status" value="1"/>
</dbReference>
<dbReference type="InterPro" id="IPR003018">
    <property type="entry name" value="GAF"/>
</dbReference>
<keyword evidence="1" id="KW-0808">Transferase</keyword>
<evidence type="ECO:0000256" key="2">
    <source>
        <dbReference type="ARBA" id="ARBA00022777"/>
    </source>
</evidence>
<proteinExistence type="predicted"/>
<dbReference type="PANTHER" id="PTHR43642:SF1">
    <property type="entry name" value="HYBRID SIGNAL TRANSDUCTION HISTIDINE KINASE G"/>
    <property type="match status" value="1"/>
</dbReference>
<dbReference type="GO" id="GO:0005524">
    <property type="term" value="F:ATP binding"/>
    <property type="evidence" value="ECO:0007669"/>
    <property type="project" value="UniProtKB-KW"/>
</dbReference>
<dbReference type="PROSITE" id="PS50110">
    <property type="entry name" value="RESPONSE_REGULATORY"/>
    <property type="match status" value="1"/>
</dbReference>
<dbReference type="GO" id="GO:0000155">
    <property type="term" value="F:phosphorelay sensor kinase activity"/>
    <property type="evidence" value="ECO:0007669"/>
    <property type="project" value="InterPro"/>
</dbReference>
<dbReference type="Gene3D" id="3.30.565.10">
    <property type="entry name" value="Histidine kinase-like ATPase, C-terminal domain"/>
    <property type="match status" value="1"/>
</dbReference>
<dbReference type="PROSITE" id="PS50011">
    <property type="entry name" value="PROTEIN_KINASE_DOM"/>
    <property type="match status" value="1"/>
</dbReference>
<feature type="domain" description="Histidine kinase" evidence="5">
    <location>
        <begin position="1544"/>
        <end position="1786"/>
    </location>
</feature>
<dbReference type="STRING" id="1890364.A0A2P6NQE1"/>
<dbReference type="SUPFAM" id="SSF56112">
    <property type="entry name" value="Protein kinase-like (PK-like)"/>
    <property type="match status" value="1"/>
</dbReference>
<dbReference type="Pfam" id="PF01590">
    <property type="entry name" value="GAF"/>
    <property type="match status" value="1"/>
</dbReference>
<evidence type="ECO:0000259" key="5">
    <source>
        <dbReference type="PROSITE" id="PS50109"/>
    </source>
</evidence>
<dbReference type="Pfam" id="PF13191">
    <property type="entry name" value="AAA_16"/>
    <property type="match status" value="1"/>
</dbReference>
<dbReference type="InterPro" id="IPR036097">
    <property type="entry name" value="HisK_dim/P_sf"/>
</dbReference>
<name>A0A2P6NQE1_9EUKA</name>
<feature type="modified residue" description="4-aspartylphosphate" evidence="3">
    <location>
        <position position="1864"/>
    </location>
</feature>
<dbReference type="Gene3D" id="3.40.50.2300">
    <property type="match status" value="1"/>
</dbReference>
<dbReference type="InterPro" id="IPR053159">
    <property type="entry name" value="Hybrid_Histidine_Kinase"/>
</dbReference>
<dbReference type="InParanoid" id="A0A2P6NQE1"/>
<keyword evidence="8" id="KW-1185">Reference proteome</keyword>
<dbReference type="CDD" id="cd14014">
    <property type="entry name" value="STKc_PknB_like"/>
    <property type="match status" value="1"/>
</dbReference>
<dbReference type="InterPro" id="IPR029016">
    <property type="entry name" value="GAF-like_dom_sf"/>
</dbReference>
<dbReference type="InterPro" id="IPR003661">
    <property type="entry name" value="HisK_dim/P_dom"/>
</dbReference>
<keyword evidence="3" id="KW-0597">Phosphoprotein</keyword>
<dbReference type="InterPro" id="IPR011009">
    <property type="entry name" value="Kinase-like_dom_sf"/>
</dbReference>
<dbReference type="SUPFAM" id="SSF47384">
    <property type="entry name" value="Homodimeric domain of signal transducing histidine kinase"/>
    <property type="match status" value="1"/>
</dbReference>
<reference evidence="7 8" key="1">
    <citation type="journal article" date="2018" name="Genome Biol. Evol.">
        <title>Multiple Roots of Fruiting Body Formation in Amoebozoa.</title>
        <authorList>
            <person name="Hillmann F."/>
            <person name="Forbes G."/>
            <person name="Novohradska S."/>
            <person name="Ferling I."/>
            <person name="Riege K."/>
            <person name="Groth M."/>
            <person name="Westermann M."/>
            <person name="Marz M."/>
            <person name="Spaller T."/>
            <person name="Winckler T."/>
            <person name="Schaap P."/>
            <person name="Glockner G."/>
        </authorList>
    </citation>
    <scope>NUCLEOTIDE SEQUENCE [LARGE SCALE GENOMIC DNA]</scope>
    <source>
        <strain evidence="7 8">Jena</strain>
    </source>
</reference>
<keyword evidence="7" id="KW-0067">ATP-binding</keyword>
<dbReference type="SMART" id="SM00220">
    <property type="entry name" value="S_TKc"/>
    <property type="match status" value="1"/>
</dbReference>
<dbReference type="InterPro" id="IPR027417">
    <property type="entry name" value="P-loop_NTPase"/>
</dbReference>
<comment type="caution">
    <text evidence="7">The sequence shown here is derived from an EMBL/GenBank/DDBJ whole genome shotgun (WGS) entry which is preliminary data.</text>
</comment>
<dbReference type="SUPFAM" id="SSF52172">
    <property type="entry name" value="CheY-like"/>
    <property type="match status" value="1"/>
</dbReference>
<dbReference type="PROSITE" id="PS50109">
    <property type="entry name" value="HIS_KIN"/>
    <property type="match status" value="1"/>
</dbReference>
<dbReference type="CDD" id="cd00082">
    <property type="entry name" value="HisKA"/>
    <property type="match status" value="1"/>
</dbReference>
<dbReference type="InterPro" id="IPR005467">
    <property type="entry name" value="His_kinase_dom"/>
</dbReference>
<protein>
    <submittedName>
        <fullName evidence="7">ATP-binding region ATPase domain protein</fullName>
    </submittedName>
</protein>
<dbReference type="SUPFAM" id="SSF55781">
    <property type="entry name" value="GAF domain-like"/>
    <property type="match status" value="1"/>
</dbReference>
<dbReference type="InterPro" id="IPR000719">
    <property type="entry name" value="Prot_kinase_dom"/>
</dbReference>
<dbReference type="InterPro" id="IPR041664">
    <property type="entry name" value="AAA_16"/>
</dbReference>
<dbReference type="InterPro" id="IPR036890">
    <property type="entry name" value="HATPase_C_sf"/>
</dbReference>
<sequence>MSGGDIIVIATASATLACQQFAHYTNERIESRSYIRETPASSCEVLEDYDGDKTKYEKELEVGLACSGLSGVIQYYGTEQINGNHSLIMEDFGGMSLSSLLDKKQSFSMVEIVRLGLSILEAIRQIHERGYVHQMLCPEHILVHRSANQVKLCDLSFSSSLQKQSQVVINSKPFIKYLEWVSPEQTGRMNKDIDYRTDYYTFGTVMYRLCAGRPPFQSTTPSKLVYAHIAMVPEPPDTIVTQVPKMLSQIILKLLSKNADDRYQSVFGIRFDLERCLEDLASGTFREFSVGSADVRSRFQVAQRLYGRERETEILLKAFDRVTKGESVNHLALVSGYSGVGKTSIINEIYKPLTKTCGNFISGKIDQFNKGLPFSSVCQAFQQILKTIIAEKDEILKYWRENITNALGGRGQVIIDVIPEVETLIGSQPPLIALGPTENQARFKSTFIEFIKAFTRPEHPLVIFLDDLQWADLSTLTLIEDLMSNDDVSHLFLIGAYRDNEVEENHPLNRVIKSIKKTKSVTSITLSGLGHIHIARLVADSLQRNVDEVTDIANLIMRKTAGNPFFVTATLTTLVEKKHIHFNSATGKWMWDAMNSINITDDVIVMMTEKIQKLDPETQRCLSMAAAIGNRFDLKTLANIMQDTIDRTASRIWSAVKHELLLLFGDESSVAYSNATLRKDAHRVRFQFPHDRIQQAAYELTPKVDRPQIHHHIGWTLLQVIPQDQLDSVSQEKLFDILSHFGLSSDLIKDRKDKITLAGLWVKAAQRAKGSSAIQSAYDYACLAVKMLDEDSWNDHYSLTLAAHKVKVEMEYTRGEFQKAEELYPEIFRRCANREDKASVYQIRFMHLEMEERSHDALDNIANCLAMYDIYFPSPKIPLEEITNLLSAECQQTNTILAGRKISDLYSLPDVKEAWQEIIVEMVVNCWATTYITGIKEYIALVSAMAFNLTLRYGFNKYSSTALCNYSFSHSTYSRYLDFGPQFYFDVAVLGCHLLETHPNERLRARCYFPFAVGINQLVRSLNDAFPLLDIGYTSAIDNGNRAYASYMGHHIVAHRYFRGTKLGEVNQLIREKFPYMERYGRVSWCYGLGCATPVRYHLCDDSMPFEKWQEIEEASLTINQGSYFVGAFQVDMWKSDRDYVRVFERLEKALENSDGVTGFYSECEFYFCVAIVLLRAKEDKYLDSLPEEQRKRYEGLIDHSFELFERISVTCPYNNEHKLYLLRAQRARQQGELIQATVFYNEAKISASAHGFIQYEALSNELCGQLWLTLKQLDYAKPHLDEAFRLYNLWGSDAKVMSMSKDYGKYLTAFSEVYSDAEKKKEEGKRKKIKNSRDRVDLSPVIQNLEIVDVQTMMKISEAISQEMSLDQMLEKMMSLLMENAAACRGLFLVEEADELLMVAESQAGETVVDTLHATPVQLKEGYPQNVILHVSHTRETVIIGNSKDASAFESEEFIEKHQPRSILCTPVLRHNKLKGIIYLDNNLTESVFNSHRIKVIHVIAAQMATHLDNAKYTQLMDSEMRHRGMSTQLIGVKKGMEEFIDVLCHELRNPLNGIYGSTHFLSEQIKDFLSLLQKMKDPIRTKHLMERIVEINDLLTDISSSSDQLKDIVDTVLTASMLERGTPQLQQIHFKPLDIIDKVISMHSSRMSDKGLSYEVIGSDPTLEVIGDSQRLSQALVAIVSNSVKFMDHGKLTVQWKSEEISDLRVRLNLAITDTGIGMSETEVSKLFQQSTPGQTSLFSKYGSTSGLGLKLTKEIIESMEGNIYIKSQKGVGSTVYFSVLCDTVQKKKEEEDKMPPEKRRKLNHSKRVLIVEDNMINQKMLKRMLETEGCIVEVADNGQQALEKTKSAYASAQPFCVIFMDMEMPIMNGLESTKKIREFEVLHHCKHSVIVGLSANAREGHTQAALTAGMNHYITKPFKKNDIVSAIE</sequence>
<dbReference type="Gene3D" id="3.30.450.40">
    <property type="match status" value="1"/>
</dbReference>
<dbReference type="Pfam" id="PF00072">
    <property type="entry name" value="Response_reg"/>
    <property type="match status" value="1"/>
</dbReference>
<dbReference type="Gene3D" id="1.10.287.130">
    <property type="match status" value="1"/>
</dbReference>
<dbReference type="Proteomes" id="UP000241769">
    <property type="component" value="Unassembled WGS sequence"/>
</dbReference>
<keyword evidence="7" id="KW-0547">Nucleotide-binding</keyword>
<dbReference type="EMBL" id="MDYQ01000034">
    <property type="protein sequence ID" value="PRP86169.1"/>
    <property type="molecule type" value="Genomic_DNA"/>
</dbReference>
<dbReference type="InterPro" id="IPR001789">
    <property type="entry name" value="Sig_transdc_resp-reg_receiver"/>
</dbReference>
<organism evidence="7 8">
    <name type="scientific">Planoprotostelium fungivorum</name>
    <dbReference type="NCBI Taxonomy" id="1890364"/>
    <lineage>
        <taxon>Eukaryota</taxon>
        <taxon>Amoebozoa</taxon>
        <taxon>Evosea</taxon>
        <taxon>Variosea</taxon>
        <taxon>Cavosteliida</taxon>
        <taxon>Cavosteliaceae</taxon>
        <taxon>Planoprotostelium</taxon>
    </lineage>
</organism>
<dbReference type="CDD" id="cd17546">
    <property type="entry name" value="REC_hyHK_CKI1_RcsC-like"/>
    <property type="match status" value="1"/>
</dbReference>
<gene>
    <name evidence="7" type="ORF">PROFUN_05685</name>
</gene>
<evidence type="ECO:0000256" key="1">
    <source>
        <dbReference type="ARBA" id="ARBA00022679"/>
    </source>
</evidence>
<dbReference type="SMART" id="SM00448">
    <property type="entry name" value="REC"/>
    <property type="match status" value="1"/>
</dbReference>
<dbReference type="Pfam" id="PF00512">
    <property type="entry name" value="HisKA"/>
    <property type="match status" value="1"/>
</dbReference>
<evidence type="ECO:0000259" key="4">
    <source>
        <dbReference type="PROSITE" id="PS50011"/>
    </source>
</evidence>
<dbReference type="PANTHER" id="PTHR43642">
    <property type="entry name" value="HYBRID SIGNAL TRANSDUCTION HISTIDINE KINASE G"/>
    <property type="match status" value="1"/>
</dbReference>
<dbReference type="SMART" id="SM00387">
    <property type="entry name" value="HATPase_c"/>
    <property type="match status" value="1"/>
</dbReference>
<dbReference type="Pfam" id="PF02518">
    <property type="entry name" value="HATPase_c"/>
    <property type="match status" value="1"/>
</dbReference>
<dbReference type="OrthoDB" id="19417at2759"/>
<feature type="domain" description="Response regulatory" evidence="6">
    <location>
        <begin position="1810"/>
        <end position="1931"/>
    </location>
</feature>
<accession>A0A2P6NQE1</accession>
<dbReference type="SUPFAM" id="SSF52540">
    <property type="entry name" value="P-loop containing nucleoside triphosphate hydrolases"/>
    <property type="match status" value="1"/>
</dbReference>
<dbReference type="SMART" id="SM00388">
    <property type="entry name" value="HisKA"/>
    <property type="match status" value="1"/>
</dbReference>
<feature type="domain" description="Protein kinase" evidence="4">
    <location>
        <begin position="1"/>
        <end position="277"/>
    </location>
</feature>
<dbReference type="Pfam" id="PF00069">
    <property type="entry name" value="Pkinase"/>
    <property type="match status" value="1"/>
</dbReference>
<dbReference type="SUPFAM" id="SSF55874">
    <property type="entry name" value="ATPase domain of HSP90 chaperone/DNA topoisomerase II/histidine kinase"/>
    <property type="match status" value="1"/>
</dbReference>
<evidence type="ECO:0000313" key="7">
    <source>
        <dbReference type="EMBL" id="PRP86169.1"/>
    </source>
</evidence>
<evidence type="ECO:0000259" key="6">
    <source>
        <dbReference type="PROSITE" id="PS50110"/>
    </source>
</evidence>
<dbReference type="SMART" id="SM00065">
    <property type="entry name" value="GAF"/>
    <property type="match status" value="1"/>
</dbReference>
<dbReference type="Gene3D" id="3.40.50.300">
    <property type="entry name" value="P-loop containing nucleotide triphosphate hydrolases"/>
    <property type="match status" value="1"/>
</dbReference>
<dbReference type="InterPro" id="IPR011006">
    <property type="entry name" value="CheY-like_superfamily"/>
</dbReference>
<keyword evidence="2" id="KW-0418">Kinase</keyword>
<evidence type="ECO:0000313" key="8">
    <source>
        <dbReference type="Proteomes" id="UP000241769"/>
    </source>
</evidence>
<dbReference type="InterPro" id="IPR003594">
    <property type="entry name" value="HATPase_dom"/>
</dbReference>